<accession>R4PKB0</accession>
<gene>
    <name evidence="2" type="ORF">L336_0264</name>
</gene>
<dbReference type="RefSeq" id="WP_015641423.1">
    <property type="nucleotide sequence ID" value="NC_021219.1"/>
</dbReference>
<dbReference type="Proteomes" id="UP000013893">
    <property type="component" value="Chromosome"/>
</dbReference>
<keyword evidence="3" id="KW-1185">Reference proteome</keyword>
<dbReference type="HOGENOM" id="CLU_1977534_0_0_0"/>
<dbReference type="KEGG" id="saal:L336_0264"/>
<evidence type="ECO:0000313" key="2">
    <source>
        <dbReference type="EMBL" id="AGL61973.1"/>
    </source>
</evidence>
<evidence type="ECO:0000313" key="3">
    <source>
        <dbReference type="Proteomes" id="UP000013893"/>
    </source>
</evidence>
<evidence type="ECO:0000256" key="1">
    <source>
        <dbReference type="SAM" id="MobiDB-lite"/>
    </source>
</evidence>
<organism evidence="2 3">
    <name type="scientific">Candidatus Saccharimonas aalborgensis</name>
    <dbReference type="NCBI Taxonomy" id="1332188"/>
    <lineage>
        <taxon>Bacteria</taxon>
        <taxon>Candidatus Saccharimonadota</taxon>
        <taxon>Candidatus Saccharimonadia</taxon>
        <taxon>Candidatus Saccharimonadales</taxon>
        <taxon>Candidatus Saccharimonadaceae</taxon>
        <taxon>Candidatus Saccharimonas</taxon>
    </lineage>
</organism>
<feature type="region of interest" description="Disordered" evidence="1">
    <location>
        <begin position="1"/>
        <end position="35"/>
    </location>
</feature>
<dbReference type="AlphaFoldDB" id="R4PKB0"/>
<sequence>MTDVMTPYTPRDEAFPDGTAPFSHDQPPDSRTAEFPPVGVLTELALRAAAAHERVVDPRDIDEGRIEGAPRLTGTVGSAAGRLVAATAPLHQTAPRRPETIGVAPHATYVRTIGANLGVARLNRLG</sequence>
<dbReference type="STRING" id="1332188.L336_0264"/>
<protein>
    <submittedName>
        <fullName evidence="2">Uncharacterized protein</fullName>
    </submittedName>
</protein>
<name>R4PKB0_9BACT</name>
<proteinExistence type="predicted"/>
<reference evidence="2 3" key="1">
    <citation type="journal article" date="2013" name="Nat. Biotechnol.">
        <title>Genome sequences of rare, uncultured bacteria obtained by differential coverage binning of multiple metagenomes.</title>
        <authorList>
            <person name="Albertsen M."/>
            <person name="Hugenholtz P."/>
            <person name="Skarshewski A."/>
            <person name="Nielsen K.L."/>
            <person name="Tyson G.W."/>
            <person name="Nielsen P.H."/>
        </authorList>
    </citation>
    <scope>NUCLEOTIDE SEQUENCE [LARGE SCALE GENOMIC DNA]</scope>
    <source>
        <strain evidence="2">TM71</strain>
    </source>
</reference>
<dbReference type="EMBL" id="CP005957">
    <property type="protein sequence ID" value="AGL61973.1"/>
    <property type="molecule type" value="Genomic_DNA"/>
</dbReference>